<evidence type="ECO:0000313" key="1">
    <source>
        <dbReference type="EMBL" id="KAK9739192.1"/>
    </source>
</evidence>
<keyword evidence="2" id="KW-1185">Reference proteome</keyword>
<dbReference type="Proteomes" id="UP001458880">
    <property type="component" value="Unassembled WGS sequence"/>
</dbReference>
<proteinExistence type="predicted"/>
<accession>A0AAW1LZ55</accession>
<sequence length="97" mass="10998">MLGIASNLSVLLLHESRCARYRQLIDKVSGIGYNHKCNEIKRERLNSEPVVLVLCDESSGIGYNHKCNEIKRERLNSEPVVLVLCDESVMCCDLLSY</sequence>
<dbReference type="EMBL" id="JASPKY010000077">
    <property type="protein sequence ID" value="KAK9739192.1"/>
    <property type="molecule type" value="Genomic_DNA"/>
</dbReference>
<organism evidence="1 2">
    <name type="scientific">Popillia japonica</name>
    <name type="common">Japanese beetle</name>
    <dbReference type="NCBI Taxonomy" id="7064"/>
    <lineage>
        <taxon>Eukaryota</taxon>
        <taxon>Metazoa</taxon>
        <taxon>Ecdysozoa</taxon>
        <taxon>Arthropoda</taxon>
        <taxon>Hexapoda</taxon>
        <taxon>Insecta</taxon>
        <taxon>Pterygota</taxon>
        <taxon>Neoptera</taxon>
        <taxon>Endopterygota</taxon>
        <taxon>Coleoptera</taxon>
        <taxon>Polyphaga</taxon>
        <taxon>Scarabaeiformia</taxon>
        <taxon>Scarabaeidae</taxon>
        <taxon>Rutelinae</taxon>
        <taxon>Popillia</taxon>
    </lineage>
</organism>
<dbReference type="AlphaFoldDB" id="A0AAW1LZ55"/>
<protein>
    <submittedName>
        <fullName evidence="1">Uncharacterized protein</fullName>
    </submittedName>
</protein>
<evidence type="ECO:0000313" key="2">
    <source>
        <dbReference type="Proteomes" id="UP001458880"/>
    </source>
</evidence>
<reference evidence="1 2" key="1">
    <citation type="journal article" date="2024" name="BMC Genomics">
        <title>De novo assembly and annotation of Popillia japonica's genome with initial clues to its potential as an invasive pest.</title>
        <authorList>
            <person name="Cucini C."/>
            <person name="Boschi S."/>
            <person name="Funari R."/>
            <person name="Cardaioli E."/>
            <person name="Iannotti N."/>
            <person name="Marturano G."/>
            <person name="Paoli F."/>
            <person name="Bruttini M."/>
            <person name="Carapelli A."/>
            <person name="Frati F."/>
            <person name="Nardi F."/>
        </authorList>
    </citation>
    <scope>NUCLEOTIDE SEQUENCE [LARGE SCALE GENOMIC DNA]</scope>
    <source>
        <strain evidence="1">DMR45628</strain>
    </source>
</reference>
<name>A0AAW1LZ55_POPJA</name>
<comment type="caution">
    <text evidence="1">The sequence shown here is derived from an EMBL/GenBank/DDBJ whole genome shotgun (WGS) entry which is preliminary data.</text>
</comment>
<gene>
    <name evidence="1" type="ORF">QE152_g9197</name>
</gene>